<dbReference type="PANTHER" id="PTHR20863:SF28">
    <property type="entry name" value="ACYL CARRIER PROTEIN, MITOCHONDRIAL"/>
    <property type="match status" value="1"/>
</dbReference>
<reference evidence="15 16" key="1">
    <citation type="journal article" date="2022" name="Nat. Ecol. Evol.">
        <title>A masculinizing supergene underlies an exaggerated male reproductive morph in a spider.</title>
        <authorList>
            <person name="Hendrickx F."/>
            <person name="De Corte Z."/>
            <person name="Sonet G."/>
            <person name="Van Belleghem S.M."/>
            <person name="Kostlbacher S."/>
            <person name="Vangestel C."/>
        </authorList>
    </citation>
    <scope>NUCLEOTIDE SEQUENCE [LARGE SCALE GENOMIC DNA]</scope>
    <source>
        <strain evidence="15">W744_W776</strain>
    </source>
</reference>
<evidence type="ECO:0000256" key="12">
    <source>
        <dbReference type="ARBA" id="ARBA00023160"/>
    </source>
</evidence>
<comment type="caution">
    <text evidence="15">The sequence shown here is derived from an EMBL/GenBank/DDBJ whole genome shotgun (WGS) entry which is preliminary data.</text>
</comment>
<protein>
    <recommendedName>
        <fullName evidence="13">Acyl carrier protein</fullName>
    </recommendedName>
</protein>
<evidence type="ECO:0000256" key="8">
    <source>
        <dbReference type="ARBA" id="ARBA00022946"/>
    </source>
</evidence>
<evidence type="ECO:0000256" key="4">
    <source>
        <dbReference type="ARBA" id="ARBA00022450"/>
    </source>
</evidence>
<evidence type="ECO:0000259" key="14">
    <source>
        <dbReference type="PROSITE" id="PS50075"/>
    </source>
</evidence>
<dbReference type="GO" id="GO:0000036">
    <property type="term" value="F:acyl carrier activity"/>
    <property type="evidence" value="ECO:0007669"/>
    <property type="project" value="TreeGrafter"/>
</dbReference>
<evidence type="ECO:0000256" key="5">
    <source>
        <dbReference type="ARBA" id="ARBA00022516"/>
    </source>
</evidence>
<evidence type="ECO:0000256" key="6">
    <source>
        <dbReference type="ARBA" id="ARBA00022553"/>
    </source>
</evidence>
<evidence type="ECO:0000256" key="13">
    <source>
        <dbReference type="RuleBase" id="RU000722"/>
    </source>
</evidence>
<dbReference type="Pfam" id="PF00550">
    <property type="entry name" value="PP-binding"/>
    <property type="match status" value="1"/>
</dbReference>
<comment type="similarity">
    <text evidence="2">Belongs to the acyl carrier protein (ACP) family.</text>
</comment>
<accession>A0AAV6VGA0</accession>
<dbReference type="PROSITE" id="PS50075">
    <property type="entry name" value="CARRIER"/>
    <property type="match status" value="1"/>
</dbReference>
<proteinExistence type="inferred from homology"/>
<dbReference type="GO" id="GO:0000035">
    <property type="term" value="F:acyl binding"/>
    <property type="evidence" value="ECO:0007669"/>
    <property type="project" value="TreeGrafter"/>
</dbReference>
<keyword evidence="9" id="KW-0249">Electron transport</keyword>
<keyword evidence="5 13" id="KW-0444">Lipid biosynthesis</keyword>
<evidence type="ECO:0000256" key="3">
    <source>
        <dbReference type="ARBA" id="ARBA00022448"/>
    </source>
</evidence>
<evidence type="ECO:0000256" key="7">
    <source>
        <dbReference type="ARBA" id="ARBA00022832"/>
    </source>
</evidence>
<keyword evidence="8" id="KW-0809">Transit peptide</keyword>
<keyword evidence="16" id="KW-1185">Reference proteome</keyword>
<evidence type="ECO:0000256" key="11">
    <source>
        <dbReference type="ARBA" id="ARBA00023128"/>
    </source>
</evidence>
<dbReference type="PANTHER" id="PTHR20863">
    <property type="entry name" value="ACYL CARRIER PROTEIN"/>
    <property type="match status" value="1"/>
</dbReference>
<evidence type="ECO:0000256" key="2">
    <source>
        <dbReference type="ARBA" id="ARBA00010930"/>
    </source>
</evidence>
<evidence type="ECO:0000256" key="1">
    <source>
        <dbReference type="ARBA" id="ARBA00004173"/>
    </source>
</evidence>
<organism evidence="15 16">
    <name type="scientific">Oedothorax gibbosus</name>
    <dbReference type="NCBI Taxonomy" id="931172"/>
    <lineage>
        <taxon>Eukaryota</taxon>
        <taxon>Metazoa</taxon>
        <taxon>Ecdysozoa</taxon>
        <taxon>Arthropoda</taxon>
        <taxon>Chelicerata</taxon>
        <taxon>Arachnida</taxon>
        <taxon>Araneae</taxon>
        <taxon>Araneomorphae</taxon>
        <taxon>Entelegynae</taxon>
        <taxon>Araneoidea</taxon>
        <taxon>Linyphiidae</taxon>
        <taxon>Erigoninae</taxon>
        <taxon>Oedothorax</taxon>
    </lineage>
</organism>
<dbReference type="AlphaFoldDB" id="A0AAV6VGA0"/>
<evidence type="ECO:0000313" key="16">
    <source>
        <dbReference type="Proteomes" id="UP000827092"/>
    </source>
</evidence>
<evidence type="ECO:0000313" key="15">
    <source>
        <dbReference type="EMBL" id="KAG8194696.1"/>
    </source>
</evidence>
<keyword evidence="4 13" id="KW-0596">Phosphopantetheine</keyword>
<sequence>MSNILLRNLARRSRCFMPVATGNLIGKRSYLRLYYCKILKDTTKVLAHPSISPLRMAGTFHLPYTLSHIEERVLLCLKLYDKVNPDTLTLNSHFIEDLGLDSLDHVEIIIAMEDEFDFEIPDEHSYKLMRPKDVVRYVADRFDIYE</sequence>
<evidence type="ECO:0000256" key="9">
    <source>
        <dbReference type="ARBA" id="ARBA00022982"/>
    </source>
</evidence>
<dbReference type="Gene3D" id="1.10.1200.10">
    <property type="entry name" value="ACP-like"/>
    <property type="match status" value="1"/>
</dbReference>
<dbReference type="SUPFAM" id="SSF47336">
    <property type="entry name" value="ACP-like"/>
    <property type="match status" value="1"/>
</dbReference>
<gene>
    <name evidence="15" type="ORF">JTE90_028010</name>
</gene>
<name>A0AAV6VGA0_9ARAC</name>
<comment type="function">
    <text evidence="13">Carrier of the growing fatty acid chain in fatty acid biosynthesis.</text>
</comment>
<keyword evidence="6" id="KW-0597">Phosphoprotein</keyword>
<dbReference type="EMBL" id="JAFNEN010000100">
    <property type="protein sequence ID" value="KAG8194696.1"/>
    <property type="molecule type" value="Genomic_DNA"/>
</dbReference>
<keyword evidence="7" id="KW-0276">Fatty acid metabolism</keyword>
<dbReference type="GO" id="GO:0005739">
    <property type="term" value="C:mitochondrion"/>
    <property type="evidence" value="ECO:0007669"/>
    <property type="project" value="UniProtKB-SubCell"/>
</dbReference>
<keyword evidence="11" id="KW-0496">Mitochondrion</keyword>
<dbReference type="InterPro" id="IPR003231">
    <property type="entry name" value="ACP"/>
</dbReference>
<evidence type="ECO:0000256" key="10">
    <source>
        <dbReference type="ARBA" id="ARBA00023098"/>
    </source>
</evidence>
<dbReference type="HAMAP" id="MF_01217">
    <property type="entry name" value="Acyl_carrier"/>
    <property type="match status" value="1"/>
</dbReference>
<dbReference type="Proteomes" id="UP000827092">
    <property type="component" value="Unassembled WGS sequence"/>
</dbReference>
<feature type="domain" description="Carrier" evidence="14">
    <location>
        <begin position="67"/>
        <end position="142"/>
    </location>
</feature>
<keyword evidence="12 13" id="KW-0275">Fatty acid biosynthesis</keyword>
<dbReference type="InterPro" id="IPR036736">
    <property type="entry name" value="ACP-like_sf"/>
</dbReference>
<keyword evidence="3" id="KW-0813">Transport</keyword>
<dbReference type="InterPro" id="IPR009081">
    <property type="entry name" value="PP-bd_ACP"/>
</dbReference>
<comment type="subcellular location">
    <subcellularLocation>
        <location evidence="1">Mitochondrion</location>
    </subcellularLocation>
</comment>
<keyword evidence="10" id="KW-0443">Lipid metabolism</keyword>